<sequence length="380" mass="38325">MAKRTLYRGGALFDGARLLPEAGLLLDDAGRVLALGNGAFEAEADASVELGGDILCPGFVDLQVNGGGGVMFNDAPTVETLATIAEAHIGLGTAAILPTLITDTAEQTRAAIAAAVAAVEAGVPGIAGLHLEGPHLSVARKGAHSAGLIRPMEEADLAALLAAAEALPALMITVAPENTTPEQVRALAQAGAIVSLGHTDADYDTAMAYQQAGAACVTHLFNAMSQLGNRAPGVVGAALDNGGLAAGLIADGIHVHRAAIRAAWGAKQGPAPIFLVTDAMAPAGTDQRSFTLNGREIRREGGRLTLADGTLAGADLDLVTALGVLHREVGVPLEDALRAATSAPADVAGLSHLGRVQVGERAPLLRIAGDLSGCGWVVRP</sequence>
<proteinExistence type="inferred from homology"/>
<dbReference type="Gene3D" id="2.30.40.10">
    <property type="entry name" value="Urease, subunit C, domain 1"/>
    <property type="match status" value="1"/>
</dbReference>
<comment type="similarity">
    <text evidence="1 5">Belongs to the metallo-dependent hydrolases superfamily. NagA family.</text>
</comment>
<keyword evidence="3 5" id="KW-0378">Hydrolase</keyword>
<feature type="binding site" evidence="7">
    <location>
        <begin position="311"/>
        <end position="313"/>
    </location>
    <ligand>
        <name>substrate</name>
    </ligand>
</feature>
<keyword evidence="4 5" id="KW-0119">Carbohydrate metabolism</keyword>
<dbReference type="EC" id="3.5.1.25" evidence="10"/>
<accession>A0A1Y5RFS4</accession>
<comment type="cofactor">
    <cofactor evidence="8">
        <name>a divalent metal cation</name>
        <dbReference type="ChEBI" id="CHEBI:60240"/>
    </cofactor>
    <text evidence="8">Binds 1 divalent metal cation per subunit.</text>
</comment>
<evidence type="ECO:0000256" key="2">
    <source>
        <dbReference type="ARBA" id="ARBA00022723"/>
    </source>
</evidence>
<dbReference type="PANTHER" id="PTHR11113">
    <property type="entry name" value="N-ACETYLGLUCOSAMINE-6-PHOSPHATE DEACETYLASE"/>
    <property type="match status" value="1"/>
</dbReference>
<dbReference type="RefSeq" id="WP_217808312.1">
    <property type="nucleotide sequence ID" value="NZ_FWFQ01000002.1"/>
</dbReference>
<organism evidence="10 11">
    <name type="scientific">Pseudoruegeria aquimaris</name>
    <dbReference type="NCBI Taxonomy" id="393663"/>
    <lineage>
        <taxon>Bacteria</taxon>
        <taxon>Pseudomonadati</taxon>
        <taxon>Pseudomonadota</taxon>
        <taxon>Alphaproteobacteria</taxon>
        <taxon>Rhodobacterales</taxon>
        <taxon>Roseobacteraceae</taxon>
        <taxon>Pseudoruegeria</taxon>
    </lineage>
</organism>
<evidence type="ECO:0000256" key="8">
    <source>
        <dbReference type="PIRSR" id="PIRSR038994-3"/>
    </source>
</evidence>
<dbReference type="AlphaFoldDB" id="A0A1Y5RFS4"/>
<evidence type="ECO:0000256" key="5">
    <source>
        <dbReference type="PIRNR" id="PIRNR038994"/>
    </source>
</evidence>
<evidence type="ECO:0000256" key="3">
    <source>
        <dbReference type="ARBA" id="ARBA00022801"/>
    </source>
</evidence>
<feature type="binding site" evidence="7">
    <location>
        <position position="254"/>
    </location>
    <ligand>
        <name>substrate</name>
    </ligand>
</feature>
<feature type="active site" description="Proton donor/acceptor" evidence="6">
    <location>
        <position position="278"/>
    </location>
</feature>
<dbReference type="PANTHER" id="PTHR11113:SF14">
    <property type="entry name" value="N-ACETYLGLUCOSAMINE-6-PHOSPHATE DEACETYLASE"/>
    <property type="match status" value="1"/>
</dbReference>
<dbReference type="InterPro" id="IPR011059">
    <property type="entry name" value="Metal-dep_hydrolase_composite"/>
</dbReference>
<dbReference type="GO" id="GO:0046872">
    <property type="term" value="F:metal ion binding"/>
    <property type="evidence" value="ECO:0007669"/>
    <property type="project" value="UniProtKB-KW"/>
</dbReference>
<gene>
    <name evidence="10" type="primary">nagA</name>
    <name evidence="10" type="ORF">PSA7680_00444</name>
</gene>
<evidence type="ECO:0000256" key="1">
    <source>
        <dbReference type="ARBA" id="ARBA00010716"/>
    </source>
</evidence>
<evidence type="ECO:0000313" key="11">
    <source>
        <dbReference type="Proteomes" id="UP000193409"/>
    </source>
</evidence>
<dbReference type="Proteomes" id="UP000193409">
    <property type="component" value="Unassembled WGS sequence"/>
</dbReference>
<dbReference type="SUPFAM" id="SSF51556">
    <property type="entry name" value="Metallo-dependent hydrolases"/>
    <property type="match status" value="1"/>
</dbReference>
<feature type="binding site" evidence="7">
    <location>
        <position position="143"/>
    </location>
    <ligand>
        <name>substrate</name>
    </ligand>
</feature>
<dbReference type="InterPro" id="IPR032466">
    <property type="entry name" value="Metal_Hydrolase"/>
</dbReference>
<feature type="binding site" evidence="7">
    <location>
        <position position="230"/>
    </location>
    <ligand>
        <name>substrate</name>
    </ligand>
</feature>
<keyword evidence="2 8" id="KW-0479">Metal-binding</keyword>
<evidence type="ECO:0000259" key="9">
    <source>
        <dbReference type="Pfam" id="PF01979"/>
    </source>
</evidence>
<feature type="binding site" evidence="8">
    <location>
        <position position="198"/>
    </location>
    <ligand>
        <name>Zn(2+)</name>
        <dbReference type="ChEBI" id="CHEBI:29105"/>
    </ligand>
</feature>
<dbReference type="GO" id="GO:0006046">
    <property type="term" value="P:N-acetylglucosamine catabolic process"/>
    <property type="evidence" value="ECO:0007669"/>
    <property type="project" value="TreeGrafter"/>
</dbReference>
<dbReference type="Pfam" id="PF01979">
    <property type="entry name" value="Amidohydro_1"/>
    <property type="match status" value="1"/>
</dbReference>
<keyword evidence="11" id="KW-1185">Reference proteome</keyword>
<dbReference type="Gene3D" id="3.20.20.140">
    <property type="entry name" value="Metal-dependent hydrolases"/>
    <property type="match status" value="1"/>
</dbReference>
<protein>
    <submittedName>
        <fullName evidence="10">N-acetylglucosamine-6-phosphate deacetylase</fullName>
        <ecNumber evidence="10">3.5.1.25</ecNumber>
    </submittedName>
</protein>
<dbReference type="NCBIfam" id="TIGR00221">
    <property type="entry name" value="nagA"/>
    <property type="match status" value="1"/>
</dbReference>
<reference evidence="10 11" key="1">
    <citation type="submission" date="2017-03" db="EMBL/GenBank/DDBJ databases">
        <authorList>
            <person name="Afonso C.L."/>
            <person name="Miller P.J."/>
            <person name="Scott M.A."/>
            <person name="Spackman E."/>
            <person name="Goraichik I."/>
            <person name="Dimitrov K.M."/>
            <person name="Suarez D.L."/>
            <person name="Swayne D.E."/>
        </authorList>
    </citation>
    <scope>NUCLEOTIDE SEQUENCE [LARGE SCALE GENOMIC DNA]</scope>
    <source>
        <strain evidence="10 11">CECT 7680</strain>
    </source>
</reference>
<evidence type="ECO:0000256" key="7">
    <source>
        <dbReference type="PIRSR" id="PIRSR038994-2"/>
    </source>
</evidence>
<name>A0A1Y5RFS4_9RHOB</name>
<dbReference type="EMBL" id="FWFQ01000002">
    <property type="protein sequence ID" value="SLN16285.1"/>
    <property type="molecule type" value="Genomic_DNA"/>
</dbReference>
<dbReference type="GO" id="GO:0008448">
    <property type="term" value="F:N-acetylglucosamine-6-phosphate deacetylase activity"/>
    <property type="evidence" value="ECO:0007669"/>
    <property type="project" value="UniProtKB-EC"/>
</dbReference>
<evidence type="ECO:0000256" key="6">
    <source>
        <dbReference type="PIRSR" id="PIRSR038994-1"/>
    </source>
</evidence>
<feature type="binding site" evidence="8">
    <location>
        <position position="219"/>
    </location>
    <ligand>
        <name>Zn(2+)</name>
        <dbReference type="ChEBI" id="CHEBI:29105"/>
    </ligand>
</feature>
<evidence type="ECO:0000256" key="4">
    <source>
        <dbReference type="ARBA" id="ARBA00023277"/>
    </source>
</evidence>
<feature type="binding site" evidence="8">
    <location>
        <position position="132"/>
    </location>
    <ligand>
        <name>Zn(2+)</name>
        <dbReference type="ChEBI" id="CHEBI:29105"/>
    </ligand>
</feature>
<feature type="domain" description="Amidohydrolase-related" evidence="9">
    <location>
        <begin position="54"/>
        <end position="365"/>
    </location>
</feature>
<dbReference type="InterPro" id="IPR003764">
    <property type="entry name" value="GlcNAc_6-P_deAcase"/>
</dbReference>
<feature type="binding site" evidence="7">
    <location>
        <begin position="222"/>
        <end position="223"/>
    </location>
    <ligand>
        <name>substrate</name>
    </ligand>
</feature>
<dbReference type="PIRSF" id="PIRSF038994">
    <property type="entry name" value="NagA"/>
    <property type="match status" value="1"/>
</dbReference>
<evidence type="ECO:0000313" key="10">
    <source>
        <dbReference type="EMBL" id="SLN16285.1"/>
    </source>
</evidence>
<dbReference type="InterPro" id="IPR006680">
    <property type="entry name" value="Amidohydro-rel"/>
</dbReference>